<gene>
    <name evidence="2" type="ORF">BXY45_11830</name>
</gene>
<dbReference type="Pfam" id="PF16259">
    <property type="entry name" value="DUF4913"/>
    <property type="match status" value="1"/>
</dbReference>
<proteinExistence type="predicted"/>
<evidence type="ECO:0000313" key="3">
    <source>
        <dbReference type="Proteomes" id="UP000245469"/>
    </source>
</evidence>
<feature type="coiled-coil region" evidence="1">
    <location>
        <begin position="7"/>
        <end position="34"/>
    </location>
</feature>
<dbReference type="EMBL" id="QGDQ01000018">
    <property type="protein sequence ID" value="PWJ52659.1"/>
    <property type="molecule type" value="Genomic_DNA"/>
</dbReference>
<dbReference type="Proteomes" id="UP000245469">
    <property type="component" value="Unassembled WGS sequence"/>
</dbReference>
<evidence type="ECO:0000256" key="1">
    <source>
        <dbReference type="SAM" id="Coils"/>
    </source>
</evidence>
<accession>A0A316A542</accession>
<comment type="caution">
    <text evidence="2">The sequence shown here is derived from an EMBL/GenBank/DDBJ whole genome shotgun (WGS) entry which is preliminary data.</text>
</comment>
<sequence length="137" mass="15743">MSSERWQAEVDSRLARLELQADEAELAYEGLSVRPSAAGSDETDYANLDDWVNGYFCATFSRPLGGEFRWCSQWREHREAVVRLEALWCSWRALRRDPALGMATWLHQFLDPQITMLMAPRGTFAHCSITKHESFTA</sequence>
<dbReference type="AlphaFoldDB" id="A0A316A542"/>
<keyword evidence="3" id="KW-1185">Reference proteome</keyword>
<organism evidence="2 3">
    <name type="scientific">Quadrisphaera granulorum</name>
    <dbReference type="NCBI Taxonomy" id="317664"/>
    <lineage>
        <taxon>Bacteria</taxon>
        <taxon>Bacillati</taxon>
        <taxon>Actinomycetota</taxon>
        <taxon>Actinomycetes</taxon>
        <taxon>Kineosporiales</taxon>
        <taxon>Kineosporiaceae</taxon>
        <taxon>Quadrisphaera</taxon>
    </lineage>
</organism>
<evidence type="ECO:0000313" key="2">
    <source>
        <dbReference type="EMBL" id="PWJ52659.1"/>
    </source>
</evidence>
<dbReference type="RefSeq" id="WP_170131520.1">
    <property type="nucleotide sequence ID" value="NZ_QGDQ01000018.1"/>
</dbReference>
<protein>
    <submittedName>
        <fullName evidence="2">Uncharacterized protein DUF4913</fullName>
    </submittedName>
</protein>
<keyword evidence="1" id="KW-0175">Coiled coil</keyword>
<reference evidence="2 3" key="1">
    <citation type="submission" date="2018-03" db="EMBL/GenBank/DDBJ databases">
        <title>Genomic Encyclopedia of Archaeal and Bacterial Type Strains, Phase II (KMG-II): from individual species to whole genera.</title>
        <authorList>
            <person name="Goeker M."/>
        </authorList>
    </citation>
    <scope>NUCLEOTIDE SEQUENCE [LARGE SCALE GENOMIC DNA]</scope>
    <source>
        <strain evidence="2 3">DSM 44889</strain>
    </source>
</reference>
<name>A0A316A542_9ACTN</name>
<dbReference type="InterPro" id="IPR032584">
    <property type="entry name" value="DUF4913"/>
</dbReference>